<dbReference type="InterPro" id="IPR025110">
    <property type="entry name" value="AMP-bd_C"/>
</dbReference>
<dbReference type="InterPro" id="IPR020845">
    <property type="entry name" value="AMP-binding_CS"/>
</dbReference>
<feature type="domain" description="AMP-dependent synthetase/ligase" evidence="7">
    <location>
        <begin position="94"/>
        <end position="468"/>
    </location>
</feature>
<dbReference type="Proteomes" id="UP000239663">
    <property type="component" value="Unassembled WGS sequence"/>
</dbReference>
<evidence type="ECO:0000256" key="2">
    <source>
        <dbReference type="ARBA" id="ARBA00013275"/>
    </source>
</evidence>
<evidence type="ECO:0000313" key="11">
    <source>
        <dbReference type="Proteomes" id="UP000239663"/>
    </source>
</evidence>
<dbReference type="AlphaFoldDB" id="A0A2S7MX44"/>
<dbReference type="Gene3D" id="3.40.50.12780">
    <property type="entry name" value="N-terminal domain of ligase-like"/>
    <property type="match status" value="1"/>
</dbReference>
<keyword evidence="4" id="KW-0547">Nucleotide-binding</keyword>
<evidence type="ECO:0000313" key="10">
    <source>
        <dbReference type="EMBL" id="PQD94339.1"/>
    </source>
</evidence>
<feature type="domain" description="AMP-binding enzyme C-terminal" evidence="8">
    <location>
        <begin position="522"/>
        <end position="600"/>
    </location>
</feature>
<dbReference type="InterPro" id="IPR045851">
    <property type="entry name" value="AMP-bd_C_sf"/>
</dbReference>
<dbReference type="Pfam" id="PF00501">
    <property type="entry name" value="AMP-binding"/>
    <property type="match status" value="1"/>
</dbReference>
<dbReference type="EC" id="6.2.1.1" evidence="2"/>
<dbReference type="GO" id="GO:0003987">
    <property type="term" value="F:acetate-CoA ligase activity"/>
    <property type="evidence" value="ECO:0007669"/>
    <property type="project" value="UniProtKB-EC"/>
</dbReference>
<evidence type="ECO:0000259" key="8">
    <source>
        <dbReference type="Pfam" id="PF13193"/>
    </source>
</evidence>
<dbReference type="InterPro" id="IPR000873">
    <property type="entry name" value="AMP-dep_synth/lig_dom"/>
</dbReference>
<dbReference type="PROSITE" id="PS00455">
    <property type="entry name" value="AMP_BINDING"/>
    <property type="match status" value="1"/>
</dbReference>
<dbReference type="PANTHER" id="PTHR24095">
    <property type="entry name" value="ACETYL-COENZYME A SYNTHETASE"/>
    <property type="match status" value="1"/>
</dbReference>
<keyword evidence="5" id="KW-0067">ATP-binding</keyword>
<dbReference type="Gene3D" id="3.30.300.30">
    <property type="match status" value="1"/>
</dbReference>
<dbReference type="GO" id="GO:0005524">
    <property type="term" value="F:ATP binding"/>
    <property type="evidence" value="ECO:0007669"/>
    <property type="project" value="UniProtKB-KW"/>
</dbReference>
<dbReference type="PANTHER" id="PTHR24095:SF14">
    <property type="entry name" value="ACETYL-COENZYME A SYNTHETASE 1"/>
    <property type="match status" value="1"/>
</dbReference>
<sequence>MQLSKWVPDDKTVNSIRLVQWMKELGIPEYDAFYQKSIDEPEWFWKAVEQELGFVWKKPYDKVLNLENGIPHPKWYVGGECNLIDTALGKWADMDRPAIEWEGEQGDSRTISYAELDEWVSRVASGLQQAGIQKGDRITLFLPMIPEAVVSILASAKVGAIISPIFSGYAEEALKTRVHAAGAKMIITAESFLRRGKRVDMLQTVKNALPDLQDVESIVVVGGKDLEAPYMDWSELETKGSLKESVRMNSDDPFMLIYTSGTTGKPKGTVHTHAGFPIKAAVDARIAMDLVEGDKLLWVTDMGWMMGPFQLFASLMNGATMVMYDGVPDYPEPDRLWKLAEKWNVTQLGISPTLVRSLMAKGEGWLEGYHLRSLKVFASTGEPWNPEPWLWLFNQAGKGKIPIINYSGGTEISGGILGNVLVKPITPVTFNTPLPGMEVKVLDENGEPVLHKVGELCLTRPWVGMTNGFWNEPERYINTYWSTYDGYWVHGDWVETDGQFWEIKGRSDDTLNIAGKRVGPTEYESILVKHPDVVEAAAIGVPDSIKGEACLCFAVLSGHIKGSKELEEELVHMIGQGLGKALKPKKIYFLSDLPKTRNQKVMRRVIKSAYLQEEPGDLSSLVNPEVVEEIAHINIF</sequence>
<dbReference type="EMBL" id="PKOZ01000011">
    <property type="protein sequence ID" value="PQD94339.1"/>
    <property type="molecule type" value="Genomic_DNA"/>
</dbReference>
<keyword evidence="11" id="KW-1185">Reference proteome</keyword>
<keyword evidence="6" id="KW-0007">Acetylation</keyword>
<dbReference type="SUPFAM" id="SSF56801">
    <property type="entry name" value="Acetyl-CoA synthetase-like"/>
    <property type="match status" value="1"/>
</dbReference>
<comment type="similarity">
    <text evidence="1">Belongs to the ATP-dependent AMP-binding enzyme family.</text>
</comment>
<proteinExistence type="inferred from homology"/>
<dbReference type="Pfam" id="PF16177">
    <property type="entry name" value="ACAS_N"/>
    <property type="match status" value="1"/>
</dbReference>
<organism evidence="10 11">
    <name type="scientific">Pradoshia eiseniae</name>
    <dbReference type="NCBI Taxonomy" id="2064768"/>
    <lineage>
        <taxon>Bacteria</taxon>
        <taxon>Bacillati</taxon>
        <taxon>Bacillota</taxon>
        <taxon>Bacilli</taxon>
        <taxon>Bacillales</taxon>
        <taxon>Bacillaceae</taxon>
        <taxon>Pradoshia</taxon>
    </lineage>
</organism>
<dbReference type="InterPro" id="IPR032387">
    <property type="entry name" value="ACAS_N"/>
</dbReference>
<dbReference type="GO" id="GO:0006085">
    <property type="term" value="P:acetyl-CoA biosynthetic process"/>
    <property type="evidence" value="ECO:0007669"/>
    <property type="project" value="TreeGrafter"/>
</dbReference>
<keyword evidence="3" id="KW-0436">Ligase</keyword>
<dbReference type="RefSeq" id="WP_104850340.1">
    <property type="nucleotide sequence ID" value="NZ_PKOZ01000011.1"/>
</dbReference>
<reference evidence="10 11" key="1">
    <citation type="submission" date="2017-12" db="EMBL/GenBank/DDBJ databases">
        <title>Taxonomic description and draft genome of Pradoshia cofamensis Gen. nov., sp. nov., a thermotolerant bacillale isolated from anterior gut of earthworm Eisenia fetida.</title>
        <authorList>
            <person name="Saha T."/>
            <person name="Chakraborty R."/>
        </authorList>
    </citation>
    <scope>NUCLEOTIDE SEQUENCE [LARGE SCALE GENOMIC DNA]</scope>
    <source>
        <strain evidence="10 11">EAG3</strain>
    </source>
</reference>
<dbReference type="InterPro" id="IPR042099">
    <property type="entry name" value="ANL_N_sf"/>
</dbReference>
<dbReference type="Pfam" id="PF13193">
    <property type="entry name" value="AMP-binding_C"/>
    <property type="match status" value="1"/>
</dbReference>
<accession>A0A2S7MX44</accession>
<evidence type="ECO:0000256" key="3">
    <source>
        <dbReference type="ARBA" id="ARBA00022598"/>
    </source>
</evidence>
<evidence type="ECO:0000259" key="9">
    <source>
        <dbReference type="Pfam" id="PF16177"/>
    </source>
</evidence>
<comment type="caution">
    <text evidence="10">The sequence shown here is derived from an EMBL/GenBank/DDBJ whole genome shotgun (WGS) entry which is preliminary data.</text>
</comment>
<evidence type="ECO:0000256" key="1">
    <source>
        <dbReference type="ARBA" id="ARBA00006432"/>
    </source>
</evidence>
<protein>
    <recommendedName>
        <fullName evidence="2">acetate--CoA ligase</fullName>
        <ecNumber evidence="2">6.2.1.1</ecNumber>
    </recommendedName>
</protein>
<feature type="domain" description="Acetyl-coenzyme A synthetase N-terminal" evidence="9">
    <location>
        <begin position="30"/>
        <end position="83"/>
    </location>
</feature>
<gene>
    <name evidence="10" type="ORF">CYL18_15010</name>
</gene>
<evidence type="ECO:0000256" key="5">
    <source>
        <dbReference type="ARBA" id="ARBA00022840"/>
    </source>
</evidence>
<name>A0A2S7MX44_9BACI</name>
<evidence type="ECO:0000259" key="7">
    <source>
        <dbReference type="Pfam" id="PF00501"/>
    </source>
</evidence>
<evidence type="ECO:0000256" key="4">
    <source>
        <dbReference type="ARBA" id="ARBA00022741"/>
    </source>
</evidence>
<dbReference type="OrthoDB" id="9778383at2"/>
<evidence type="ECO:0000256" key="6">
    <source>
        <dbReference type="ARBA" id="ARBA00022990"/>
    </source>
</evidence>